<evidence type="ECO:0000256" key="9">
    <source>
        <dbReference type="PIRNR" id="PIRNR016636"/>
    </source>
</evidence>
<feature type="transmembrane region" description="Helical" evidence="10">
    <location>
        <begin position="121"/>
        <end position="141"/>
    </location>
</feature>
<comment type="subcellular location">
    <subcellularLocation>
        <location evidence="1">Cell membrane</location>
        <topology evidence="1">Multi-pass membrane protein</topology>
    </subcellularLocation>
</comment>
<proteinExistence type="inferred from homology"/>
<dbReference type="STRING" id="995062.SAMN04489718_2816"/>
<keyword evidence="3 9" id="KW-1003">Cell membrane</keyword>
<feature type="transmembrane region" description="Helical" evidence="10">
    <location>
        <begin position="450"/>
        <end position="474"/>
    </location>
</feature>
<dbReference type="RefSeq" id="WP_092524563.1">
    <property type="nucleotide sequence ID" value="NZ_FNKO01000002.1"/>
</dbReference>
<feature type="transmembrane region" description="Helical" evidence="10">
    <location>
        <begin position="153"/>
        <end position="171"/>
    </location>
</feature>
<gene>
    <name evidence="11" type="ORF">SAMN04489718_2816</name>
</gene>
<dbReference type="EMBL" id="FNKO01000002">
    <property type="protein sequence ID" value="SDQ95412.1"/>
    <property type="molecule type" value="Genomic_DNA"/>
</dbReference>
<name>A0A1H1F354_9ACTN</name>
<reference evidence="12" key="1">
    <citation type="submission" date="2016-10" db="EMBL/GenBank/DDBJ databases">
        <authorList>
            <person name="Varghese N."/>
            <person name="Submissions S."/>
        </authorList>
    </citation>
    <scope>NUCLEOTIDE SEQUENCE [LARGE SCALE GENOMIC DNA]</scope>
    <source>
        <strain evidence="12">DSM 45459</strain>
    </source>
</reference>
<organism evidence="11 12">
    <name type="scientific">Actinopolyspora saharensis</name>
    <dbReference type="NCBI Taxonomy" id="995062"/>
    <lineage>
        <taxon>Bacteria</taxon>
        <taxon>Bacillati</taxon>
        <taxon>Actinomycetota</taxon>
        <taxon>Actinomycetes</taxon>
        <taxon>Actinopolysporales</taxon>
        <taxon>Actinopolysporaceae</taxon>
        <taxon>Actinopolyspora</taxon>
    </lineage>
</organism>
<evidence type="ECO:0000256" key="7">
    <source>
        <dbReference type="ARBA" id="ARBA00023136"/>
    </source>
</evidence>
<feature type="transmembrane region" description="Helical" evidence="10">
    <location>
        <begin position="227"/>
        <end position="245"/>
    </location>
</feature>
<keyword evidence="4 9" id="KW-0808">Transferase</keyword>
<feature type="transmembrane region" description="Helical" evidence="10">
    <location>
        <begin position="315"/>
        <end position="342"/>
    </location>
</feature>
<keyword evidence="5 10" id="KW-0812">Transmembrane</keyword>
<dbReference type="PIRSF" id="PIRSF016636">
    <property type="entry name" value="AlgI_DltB"/>
    <property type="match status" value="1"/>
</dbReference>
<keyword evidence="12" id="KW-1185">Reference proteome</keyword>
<dbReference type="InterPro" id="IPR024194">
    <property type="entry name" value="Ac/AlaTfrase_AlgI/DltB"/>
</dbReference>
<dbReference type="PIRSF" id="PIRSF500217">
    <property type="entry name" value="AlgI"/>
    <property type="match status" value="1"/>
</dbReference>
<evidence type="ECO:0000256" key="3">
    <source>
        <dbReference type="ARBA" id="ARBA00022475"/>
    </source>
</evidence>
<dbReference type="GO" id="GO:0042121">
    <property type="term" value="P:alginic acid biosynthetic process"/>
    <property type="evidence" value="ECO:0007669"/>
    <property type="project" value="InterPro"/>
</dbReference>
<dbReference type="InterPro" id="IPR028362">
    <property type="entry name" value="AlgI"/>
</dbReference>
<feature type="transmembrane region" description="Helical" evidence="10">
    <location>
        <begin position="37"/>
        <end position="60"/>
    </location>
</feature>
<protein>
    <submittedName>
        <fullName evidence="11">Alginate O-acetyltransferase complex protein AlgI</fullName>
    </submittedName>
</protein>
<dbReference type="GO" id="GO:0016746">
    <property type="term" value="F:acyltransferase activity"/>
    <property type="evidence" value="ECO:0007669"/>
    <property type="project" value="UniProtKB-KW"/>
</dbReference>
<evidence type="ECO:0000256" key="10">
    <source>
        <dbReference type="SAM" id="Phobius"/>
    </source>
</evidence>
<dbReference type="AlphaFoldDB" id="A0A1H1F354"/>
<evidence type="ECO:0000256" key="6">
    <source>
        <dbReference type="ARBA" id="ARBA00022989"/>
    </source>
</evidence>
<dbReference type="PANTHER" id="PTHR13285">
    <property type="entry name" value="ACYLTRANSFERASE"/>
    <property type="match status" value="1"/>
</dbReference>
<feature type="transmembrane region" description="Helical" evidence="10">
    <location>
        <begin position="416"/>
        <end position="438"/>
    </location>
</feature>
<feature type="transmembrane region" description="Helical" evidence="10">
    <location>
        <begin position="391"/>
        <end position="410"/>
    </location>
</feature>
<evidence type="ECO:0000256" key="2">
    <source>
        <dbReference type="ARBA" id="ARBA00010323"/>
    </source>
</evidence>
<dbReference type="GO" id="GO:0005886">
    <property type="term" value="C:plasma membrane"/>
    <property type="evidence" value="ECO:0007669"/>
    <property type="project" value="UniProtKB-SubCell"/>
</dbReference>
<evidence type="ECO:0000313" key="11">
    <source>
        <dbReference type="EMBL" id="SDQ95412.1"/>
    </source>
</evidence>
<keyword evidence="8 9" id="KW-0012">Acyltransferase</keyword>
<evidence type="ECO:0000313" key="12">
    <source>
        <dbReference type="Proteomes" id="UP000199301"/>
    </source>
</evidence>
<dbReference type="InterPro" id="IPR004299">
    <property type="entry name" value="MBOAT_fam"/>
</dbReference>
<keyword evidence="6 10" id="KW-1133">Transmembrane helix</keyword>
<dbReference type="InterPro" id="IPR051085">
    <property type="entry name" value="MB_O-acyltransferase"/>
</dbReference>
<evidence type="ECO:0000256" key="1">
    <source>
        <dbReference type="ARBA" id="ARBA00004651"/>
    </source>
</evidence>
<comment type="similarity">
    <text evidence="2 9">Belongs to the membrane-bound acyltransferase family.</text>
</comment>
<keyword evidence="7 9" id="KW-0472">Membrane</keyword>
<dbReference type="PANTHER" id="PTHR13285:SF23">
    <property type="entry name" value="TEICHOIC ACID D-ALANYLTRANSFERASE"/>
    <property type="match status" value="1"/>
</dbReference>
<evidence type="ECO:0000256" key="4">
    <source>
        <dbReference type="ARBA" id="ARBA00022679"/>
    </source>
</evidence>
<feature type="transmembrane region" description="Helical" evidence="10">
    <location>
        <begin position="80"/>
        <end position="101"/>
    </location>
</feature>
<dbReference type="Pfam" id="PF03062">
    <property type="entry name" value="MBOAT"/>
    <property type="match status" value="1"/>
</dbReference>
<evidence type="ECO:0000256" key="5">
    <source>
        <dbReference type="ARBA" id="ARBA00022692"/>
    </source>
</evidence>
<dbReference type="OrthoDB" id="139172at2"/>
<dbReference type="Proteomes" id="UP000199301">
    <property type="component" value="Unassembled WGS sequence"/>
</dbReference>
<sequence>MSFATPLFLWYFLPAVLLAVLIAPRAGRNAVVAVGSLVFYASGAGGTTVLLLCCIVVNFLVGRKLEPDEWGFDRNRRRHLLLGAVLFNLTVLGVWKYAGFASEQAAVLAGWFGGHLPEIEFVLPIGISFYTFHHISYVVDIYRGERPALRDPVAFVAYIAMFPQLVAGPIVRYREIADQLPQRRTHRLDDVAAGFPRFAWGLSKKVVVADSLAPVSDAAFSTSAGDMTFAVAWLGAISYMVQLYFDFSGYSDMAIGLGRMLGFRLPENFARPYSSVTVTEFWQRWHMSLSRWFRDYVYIPLGGNRAGTVRTYRNLTIVFVLTGFWHGAAWTYLVWGLFHGLLLVIERACGLDRRPAGLPERVARRVVTVLLVTVGWVFFRAPDLGSALTMLGSMLVPDLAGVNAVVEAAVTNQRTLILLAALVVLLLPAGAGAGTYLEVARGRAATGVRFGVMTLGTFYSGLLVASGSFSPFLYYQF</sequence>
<accession>A0A1H1F354</accession>
<evidence type="ECO:0000256" key="8">
    <source>
        <dbReference type="ARBA" id="ARBA00023315"/>
    </source>
</evidence>